<name>A0ACC2H0K1_DALPE</name>
<sequence>MSIIIRARCSTVQVSPSAVTTVDHRAHAYLAANQLFPDDRVTSQLDHIWQKRQEEGLRKGHLERWVLGNPPLVSTSLRRQITGAQ</sequence>
<dbReference type="EMBL" id="CM055734">
    <property type="protein sequence ID" value="KAJ8009200.1"/>
    <property type="molecule type" value="Genomic_DNA"/>
</dbReference>
<protein>
    <submittedName>
        <fullName evidence="1">Uncharacterized protein</fullName>
    </submittedName>
</protein>
<gene>
    <name evidence="1" type="ORF">DPEC_G00086430</name>
</gene>
<organism evidence="1 2">
    <name type="scientific">Dallia pectoralis</name>
    <name type="common">Alaska blackfish</name>
    <dbReference type="NCBI Taxonomy" id="75939"/>
    <lineage>
        <taxon>Eukaryota</taxon>
        <taxon>Metazoa</taxon>
        <taxon>Chordata</taxon>
        <taxon>Craniata</taxon>
        <taxon>Vertebrata</taxon>
        <taxon>Euteleostomi</taxon>
        <taxon>Actinopterygii</taxon>
        <taxon>Neopterygii</taxon>
        <taxon>Teleostei</taxon>
        <taxon>Protacanthopterygii</taxon>
        <taxon>Esociformes</taxon>
        <taxon>Umbridae</taxon>
        <taxon>Dallia</taxon>
    </lineage>
</organism>
<reference evidence="1" key="1">
    <citation type="submission" date="2021-05" db="EMBL/GenBank/DDBJ databases">
        <authorList>
            <person name="Pan Q."/>
            <person name="Jouanno E."/>
            <person name="Zahm M."/>
            <person name="Klopp C."/>
            <person name="Cabau C."/>
            <person name="Louis A."/>
            <person name="Berthelot C."/>
            <person name="Parey E."/>
            <person name="Roest Crollius H."/>
            <person name="Montfort J."/>
            <person name="Robinson-Rechavi M."/>
            <person name="Bouchez O."/>
            <person name="Lampietro C."/>
            <person name="Lopez Roques C."/>
            <person name="Donnadieu C."/>
            <person name="Postlethwait J."/>
            <person name="Bobe J."/>
            <person name="Dillon D."/>
            <person name="Chandos A."/>
            <person name="von Hippel F."/>
            <person name="Guiguen Y."/>
        </authorList>
    </citation>
    <scope>NUCLEOTIDE SEQUENCE</scope>
    <source>
        <strain evidence="1">YG-Jan2019</strain>
    </source>
</reference>
<evidence type="ECO:0000313" key="2">
    <source>
        <dbReference type="Proteomes" id="UP001157502"/>
    </source>
</evidence>
<keyword evidence="2" id="KW-1185">Reference proteome</keyword>
<accession>A0ACC2H0K1</accession>
<comment type="caution">
    <text evidence="1">The sequence shown here is derived from an EMBL/GenBank/DDBJ whole genome shotgun (WGS) entry which is preliminary data.</text>
</comment>
<dbReference type="Proteomes" id="UP001157502">
    <property type="component" value="Chromosome 7"/>
</dbReference>
<proteinExistence type="predicted"/>
<evidence type="ECO:0000313" key="1">
    <source>
        <dbReference type="EMBL" id="KAJ8009200.1"/>
    </source>
</evidence>